<protein>
    <recommendedName>
        <fullName evidence="1">JmjC domain-containing protein</fullName>
    </recommendedName>
</protein>
<organism evidence="2 3">
    <name type="scientific">Steccherinum ochraceum</name>
    <dbReference type="NCBI Taxonomy" id="92696"/>
    <lineage>
        <taxon>Eukaryota</taxon>
        <taxon>Fungi</taxon>
        <taxon>Dikarya</taxon>
        <taxon>Basidiomycota</taxon>
        <taxon>Agaricomycotina</taxon>
        <taxon>Agaricomycetes</taxon>
        <taxon>Polyporales</taxon>
        <taxon>Steccherinaceae</taxon>
        <taxon>Steccherinum</taxon>
    </lineage>
</organism>
<evidence type="ECO:0000259" key="1">
    <source>
        <dbReference type="PROSITE" id="PS51184"/>
    </source>
</evidence>
<gene>
    <name evidence="2" type="ORF">EIP91_010520</name>
</gene>
<feature type="non-terminal residue" evidence="2">
    <location>
        <position position="1"/>
    </location>
</feature>
<sequence length="579" mass="65146">KYAFAMKLKQELSQGNVVHITGLPPRPDGQLEWTRDGIFDYFGIPMDKLMDTVDAHLRTTSNLSTAKVEKPYHVKMTLDDFTDGLVSVNEYGGEKVVSGHHIRAVMDAASVDRVVPIWMKHFDDGHPAHYRNTRPKDRLSVPVDVQNSQSWLLFHDALYFTYPHYDSNALGTYVEIIDGHKIWIFGRNPAVNDAKTRGQFNRAMQDHKASSVRYTTGIDRYVVQLGPGEMLLQPPGQMHEVFTPVPTASCGGHFYTVDTMHMTEAMLRYDFESRSKNTNHDHPSSLLTIDMMINGLKDSPRTVYPRKALAALCRIVLNPEQYYREPYDNPDLALKIRQAQEEEHKAQAKAQENGKKTKAQVKEEIVLEDRKHAIANAKLLLANVKVGRDQLPLSVSWRANLLDDDDKDFVFEDGYYNCLKRSRTQTEVGSPASSQGNKITYLSVPTPGKSSMPFIGLSDHPKITNSLPSFAPNNGKREEKRRRERNFVDSALEVLIVGAGHSGLDPAARLGSLGVNMLLVESERAGWGSLERELSLHTAGIHPHQEATCDDETGKWKTTLQNVKTGEKRTFDVDHVVFA</sequence>
<name>A0A4R0R0J3_9APHY</name>
<dbReference type="InterPro" id="IPR003347">
    <property type="entry name" value="JmjC_dom"/>
</dbReference>
<reference evidence="2 3" key="1">
    <citation type="submission" date="2018-11" db="EMBL/GenBank/DDBJ databases">
        <title>Genome assembly of Steccherinum ochraceum LE-BIN_3174, the white-rot fungus of the Steccherinaceae family (The Residual Polyporoid clade, Polyporales, Basidiomycota).</title>
        <authorList>
            <person name="Fedorova T.V."/>
            <person name="Glazunova O.A."/>
            <person name="Landesman E.O."/>
            <person name="Moiseenko K.V."/>
            <person name="Psurtseva N.V."/>
            <person name="Savinova O.S."/>
            <person name="Shakhova N.V."/>
            <person name="Tyazhelova T.V."/>
            <person name="Vasina D.V."/>
        </authorList>
    </citation>
    <scope>NUCLEOTIDE SEQUENCE [LARGE SCALE GENOMIC DNA]</scope>
    <source>
        <strain evidence="2 3">LE-BIN_3174</strain>
    </source>
</reference>
<evidence type="ECO:0000313" key="3">
    <source>
        <dbReference type="Proteomes" id="UP000292702"/>
    </source>
</evidence>
<dbReference type="PROSITE" id="PS51184">
    <property type="entry name" value="JMJC"/>
    <property type="match status" value="1"/>
</dbReference>
<dbReference type="SUPFAM" id="SSF51905">
    <property type="entry name" value="FAD/NAD(P)-binding domain"/>
    <property type="match status" value="1"/>
</dbReference>
<dbReference type="Gene3D" id="2.60.120.650">
    <property type="entry name" value="Cupin"/>
    <property type="match status" value="1"/>
</dbReference>
<dbReference type="SUPFAM" id="SSF51197">
    <property type="entry name" value="Clavaminate synthase-like"/>
    <property type="match status" value="1"/>
</dbReference>
<proteinExistence type="predicted"/>
<dbReference type="Gene3D" id="3.50.50.60">
    <property type="entry name" value="FAD/NAD(P)-binding domain"/>
    <property type="match status" value="1"/>
</dbReference>
<dbReference type="AlphaFoldDB" id="A0A4R0R0J3"/>
<evidence type="ECO:0000313" key="2">
    <source>
        <dbReference type="EMBL" id="TCD60232.1"/>
    </source>
</evidence>
<feature type="domain" description="JmjC" evidence="1">
    <location>
        <begin position="123"/>
        <end position="271"/>
    </location>
</feature>
<dbReference type="Proteomes" id="UP000292702">
    <property type="component" value="Unassembled WGS sequence"/>
</dbReference>
<dbReference type="InterPro" id="IPR036188">
    <property type="entry name" value="FAD/NAD-bd_sf"/>
</dbReference>
<keyword evidence="3" id="KW-1185">Reference proteome</keyword>
<comment type="caution">
    <text evidence="2">The sequence shown here is derived from an EMBL/GenBank/DDBJ whole genome shotgun (WGS) entry which is preliminary data.</text>
</comment>
<dbReference type="OrthoDB" id="4161428at2759"/>
<dbReference type="EMBL" id="RWJN01000634">
    <property type="protein sequence ID" value="TCD60232.1"/>
    <property type="molecule type" value="Genomic_DNA"/>
</dbReference>
<accession>A0A4R0R0J3</accession>
<dbReference type="STRING" id="92696.A0A4R0R0J3"/>